<dbReference type="InterPro" id="IPR015421">
    <property type="entry name" value="PyrdxlP-dep_Trfase_major"/>
</dbReference>
<dbReference type="Gene3D" id="3.90.1150.10">
    <property type="entry name" value="Aspartate Aminotransferase, domain 1"/>
    <property type="match status" value="1"/>
</dbReference>
<dbReference type="Pfam" id="PF00392">
    <property type="entry name" value="GntR"/>
    <property type="match status" value="1"/>
</dbReference>
<evidence type="ECO:0000313" key="10">
    <source>
        <dbReference type="Proteomes" id="UP000838686"/>
    </source>
</evidence>
<sequence>MKLDLDRGHNEPLHQQIVRQVETLILSGELPPGSGMPTERHLASLLRIHRSTVTKAYEQLRAAGLIHSVQGRGTFVADSMWDLQTNHFPRWSQYMSSGVFRPTISLLRKVHQLTPDPSYINLADGEVSLDLLPTAIMKELLKGEDMASFMHYSDPRGERKFRQAIARHVQKQYGIEADEDEILVTSGGQQAMHLITQCLLSSGDSIAIECPSYHYSLPLFMSSGIRLLRIPVDQDGMIPSSLPELHRAHRIRMVITSPTYQNPTGVVLAKERRLELIRICRGLSIPIVEDHTFSDIRLHGEAPPLPLIANTGVEGSVLYFGSLSKSAAPGFRIGWIIGPRSVISRMADIKQQFDFGTSPLMQELTSRYLESGGWSEQLERIRAALSRNQETMLHALDRHLQGKAEWTRPGGGYHIWCRLLQPAAETSLLEEGIRQGVLMVPGRVYGAEAGYVRLSYARANEGEIAEGIARLARAVSIVAVGQR</sequence>
<reference evidence="9" key="1">
    <citation type="submission" date="2022-01" db="EMBL/GenBank/DDBJ databases">
        <authorList>
            <person name="Criscuolo A."/>
        </authorList>
    </citation>
    <scope>NUCLEOTIDE SEQUENCE</scope>
    <source>
        <strain evidence="9">CIP111893</strain>
    </source>
</reference>
<dbReference type="InterPro" id="IPR015422">
    <property type="entry name" value="PyrdxlP-dep_Trfase_small"/>
</dbReference>
<evidence type="ECO:0000256" key="2">
    <source>
        <dbReference type="ARBA" id="ARBA00005384"/>
    </source>
</evidence>
<dbReference type="SUPFAM" id="SSF46785">
    <property type="entry name" value="Winged helix' DNA-binding domain"/>
    <property type="match status" value="1"/>
</dbReference>
<keyword evidence="10" id="KW-1185">Reference proteome</keyword>
<comment type="caution">
    <text evidence="9">The sequence shown here is derived from an EMBL/GenBank/DDBJ whole genome shotgun (WGS) entry which is preliminary data.</text>
</comment>
<evidence type="ECO:0000256" key="5">
    <source>
        <dbReference type="ARBA" id="ARBA00023015"/>
    </source>
</evidence>
<dbReference type="CDD" id="cd00609">
    <property type="entry name" value="AAT_like"/>
    <property type="match status" value="1"/>
</dbReference>
<name>A0ABN8FWB3_9BACL</name>
<evidence type="ECO:0000259" key="8">
    <source>
        <dbReference type="PROSITE" id="PS50949"/>
    </source>
</evidence>
<dbReference type="SUPFAM" id="SSF53383">
    <property type="entry name" value="PLP-dependent transferases"/>
    <property type="match status" value="1"/>
</dbReference>
<dbReference type="Proteomes" id="UP000838686">
    <property type="component" value="Unassembled WGS sequence"/>
</dbReference>
<keyword evidence="7" id="KW-0804">Transcription</keyword>
<evidence type="ECO:0000256" key="1">
    <source>
        <dbReference type="ARBA" id="ARBA00001933"/>
    </source>
</evidence>
<dbReference type="EMBL" id="CAKMMF010000001">
    <property type="protein sequence ID" value="CAH1189985.1"/>
    <property type="molecule type" value="Genomic_DNA"/>
</dbReference>
<organism evidence="9 10">
    <name type="scientific">Paenibacillus plantiphilus</name>
    <dbReference type="NCBI Taxonomy" id="2905650"/>
    <lineage>
        <taxon>Bacteria</taxon>
        <taxon>Bacillati</taxon>
        <taxon>Bacillota</taxon>
        <taxon>Bacilli</taxon>
        <taxon>Bacillales</taxon>
        <taxon>Paenibacillaceae</taxon>
        <taxon>Paenibacillus</taxon>
    </lineage>
</organism>
<dbReference type="CDD" id="cd07377">
    <property type="entry name" value="WHTH_GntR"/>
    <property type="match status" value="1"/>
</dbReference>
<keyword evidence="3" id="KW-0808">Transferase</keyword>
<dbReference type="InterPro" id="IPR004839">
    <property type="entry name" value="Aminotransferase_I/II_large"/>
</dbReference>
<feature type="domain" description="HTH gntR-type" evidence="8">
    <location>
        <begin position="11"/>
        <end position="79"/>
    </location>
</feature>
<gene>
    <name evidence="9" type="primary">norG_1</name>
    <name evidence="9" type="ORF">PAECIP111893_00069</name>
</gene>
<dbReference type="InterPro" id="IPR036390">
    <property type="entry name" value="WH_DNA-bd_sf"/>
</dbReference>
<keyword evidence="5" id="KW-0805">Transcription regulation</keyword>
<dbReference type="PROSITE" id="PS50949">
    <property type="entry name" value="HTH_GNTR"/>
    <property type="match status" value="1"/>
</dbReference>
<dbReference type="Gene3D" id="1.10.10.10">
    <property type="entry name" value="Winged helix-like DNA-binding domain superfamily/Winged helix DNA-binding domain"/>
    <property type="match status" value="1"/>
</dbReference>
<dbReference type="PRINTS" id="PR00035">
    <property type="entry name" value="HTHGNTR"/>
</dbReference>
<dbReference type="Gene3D" id="3.40.640.10">
    <property type="entry name" value="Type I PLP-dependent aspartate aminotransferase-like (Major domain)"/>
    <property type="match status" value="1"/>
</dbReference>
<dbReference type="PANTHER" id="PTHR46577:SF2">
    <property type="entry name" value="TRANSCRIPTIONAL REGULATORY PROTEIN"/>
    <property type="match status" value="1"/>
</dbReference>
<dbReference type="InterPro" id="IPR015424">
    <property type="entry name" value="PyrdxlP-dep_Trfase"/>
</dbReference>
<dbReference type="PANTHER" id="PTHR46577">
    <property type="entry name" value="HTH-TYPE TRANSCRIPTIONAL REGULATORY PROTEIN GABR"/>
    <property type="match status" value="1"/>
</dbReference>
<comment type="cofactor">
    <cofactor evidence="1">
        <name>pyridoxal 5'-phosphate</name>
        <dbReference type="ChEBI" id="CHEBI:597326"/>
    </cofactor>
</comment>
<keyword evidence="4" id="KW-0663">Pyridoxal phosphate</keyword>
<dbReference type="SMART" id="SM00345">
    <property type="entry name" value="HTH_GNTR"/>
    <property type="match status" value="1"/>
</dbReference>
<accession>A0ABN8FWB3</accession>
<dbReference type="InterPro" id="IPR000524">
    <property type="entry name" value="Tscrpt_reg_HTH_GntR"/>
</dbReference>
<evidence type="ECO:0000256" key="4">
    <source>
        <dbReference type="ARBA" id="ARBA00022898"/>
    </source>
</evidence>
<dbReference type="InterPro" id="IPR036388">
    <property type="entry name" value="WH-like_DNA-bd_sf"/>
</dbReference>
<protein>
    <submittedName>
        <fullName evidence="9">HTH-type transcriptional regulator NorG</fullName>
    </submittedName>
</protein>
<keyword evidence="3" id="KW-0032">Aminotransferase</keyword>
<proteinExistence type="inferred from homology"/>
<evidence type="ECO:0000256" key="3">
    <source>
        <dbReference type="ARBA" id="ARBA00022576"/>
    </source>
</evidence>
<dbReference type="RefSeq" id="WP_236338230.1">
    <property type="nucleotide sequence ID" value="NZ_CAKMMF010000001.1"/>
</dbReference>
<keyword evidence="6" id="KW-0238">DNA-binding</keyword>
<evidence type="ECO:0000256" key="7">
    <source>
        <dbReference type="ARBA" id="ARBA00023163"/>
    </source>
</evidence>
<dbReference type="Pfam" id="PF00155">
    <property type="entry name" value="Aminotran_1_2"/>
    <property type="match status" value="1"/>
</dbReference>
<evidence type="ECO:0000313" key="9">
    <source>
        <dbReference type="EMBL" id="CAH1189985.1"/>
    </source>
</evidence>
<dbReference type="InterPro" id="IPR051446">
    <property type="entry name" value="HTH_trans_reg/aminotransferase"/>
</dbReference>
<evidence type="ECO:0000256" key="6">
    <source>
        <dbReference type="ARBA" id="ARBA00023125"/>
    </source>
</evidence>
<comment type="similarity">
    <text evidence="2">In the C-terminal section; belongs to the class-I pyridoxal-phosphate-dependent aminotransferase family.</text>
</comment>